<dbReference type="EMBL" id="BARS01007956">
    <property type="protein sequence ID" value="GAF71804.1"/>
    <property type="molecule type" value="Genomic_DNA"/>
</dbReference>
<feature type="domain" description="Helicase C-terminal" evidence="2">
    <location>
        <begin position="29"/>
        <end position="218"/>
    </location>
</feature>
<accession>X0RSI0</accession>
<dbReference type="SMART" id="SM00490">
    <property type="entry name" value="HELICc"/>
    <property type="match status" value="1"/>
</dbReference>
<dbReference type="Gene3D" id="3.40.50.300">
    <property type="entry name" value="P-loop containing nucleotide triphosphate hydrolases"/>
    <property type="match status" value="1"/>
</dbReference>
<dbReference type="InterPro" id="IPR027417">
    <property type="entry name" value="P-loop_NTPase"/>
</dbReference>
<dbReference type="InterPro" id="IPR001650">
    <property type="entry name" value="Helicase_C-like"/>
</dbReference>
<dbReference type="Pfam" id="PF00271">
    <property type="entry name" value="Helicase_C"/>
    <property type="match status" value="1"/>
</dbReference>
<dbReference type="PROSITE" id="PS51194">
    <property type="entry name" value="HELICASE_CTER"/>
    <property type="match status" value="1"/>
</dbReference>
<dbReference type="CDD" id="cd18793">
    <property type="entry name" value="SF2_C_SNF"/>
    <property type="match status" value="1"/>
</dbReference>
<dbReference type="GO" id="GO:0016787">
    <property type="term" value="F:hydrolase activity"/>
    <property type="evidence" value="ECO:0007669"/>
    <property type="project" value="UniProtKB-KW"/>
</dbReference>
<evidence type="ECO:0000313" key="3">
    <source>
        <dbReference type="EMBL" id="GAF71804.1"/>
    </source>
</evidence>
<feature type="non-terminal residue" evidence="3">
    <location>
        <position position="1"/>
    </location>
</feature>
<sequence length="382" mass="43423">DVKSDLKLLQEFAETVASVNPKNSPKLSALIEELSAIVEEARSKSASKEEEQQNRKVLIFSYFEDTIDWIEKNLHAVIKNDDRLTCYRGRIASVSGSEARNGIPREKAIHGFAPISTDAPPGADQDLYDILISTDVLAEGMNLQQCRNIINYDLPWNPMRLIQRHGRIDRIGSPHKHVYLRTFFPDVQLNDLLNLEERVRRKLAQAAASIGVEVAPIEYGTTREQSFADTREEIEKLHSEDASIFDQGGTDSAAQTGEEYRQELRKALQRQPNEIKDLPWKAGSGMVRGYQPGHFFCATVGDRLFLRFVPLDGTEKDIVTEIGTCLRLIECEEETLRHMSSEMINTAYEAWKKAHKTILDEWAFETDPANLQPKVRKLNREV</sequence>
<feature type="non-terminal residue" evidence="3">
    <location>
        <position position="382"/>
    </location>
</feature>
<name>X0RSI0_9ZZZZ</name>
<dbReference type="PANTHER" id="PTHR45766">
    <property type="entry name" value="DNA ANNEALING HELICASE AND ENDONUCLEASE ZRANB3 FAMILY MEMBER"/>
    <property type="match status" value="1"/>
</dbReference>
<dbReference type="SUPFAM" id="SSF52540">
    <property type="entry name" value="P-loop containing nucleoside triphosphate hydrolases"/>
    <property type="match status" value="1"/>
</dbReference>
<keyword evidence="1" id="KW-0378">Hydrolase</keyword>
<dbReference type="InterPro" id="IPR049730">
    <property type="entry name" value="SNF2/RAD54-like_C"/>
</dbReference>
<dbReference type="AlphaFoldDB" id="X0RSI0"/>
<dbReference type="PANTHER" id="PTHR45766:SF6">
    <property type="entry name" value="SWI_SNF-RELATED MATRIX-ASSOCIATED ACTIN-DEPENDENT REGULATOR OF CHROMATIN SUBFAMILY A-LIKE PROTEIN 1"/>
    <property type="match status" value="1"/>
</dbReference>
<reference evidence="3" key="1">
    <citation type="journal article" date="2014" name="Front. Microbiol.">
        <title>High frequency of phylogenetically diverse reductive dehalogenase-homologous genes in deep subseafloor sedimentary metagenomes.</title>
        <authorList>
            <person name="Kawai M."/>
            <person name="Futagami T."/>
            <person name="Toyoda A."/>
            <person name="Takaki Y."/>
            <person name="Nishi S."/>
            <person name="Hori S."/>
            <person name="Arai W."/>
            <person name="Tsubouchi T."/>
            <person name="Morono Y."/>
            <person name="Uchiyama I."/>
            <person name="Ito T."/>
            <person name="Fujiyama A."/>
            <person name="Inagaki F."/>
            <person name="Takami H."/>
        </authorList>
    </citation>
    <scope>NUCLEOTIDE SEQUENCE</scope>
    <source>
        <strain evidence="3">Expedition CK06-06</strain>
    </source>
</reference>
<evidence type="ECO:0000256" key="1">
    <source>
        <dbReference type="ARBA" id="ARBA00022801"/>
    </source>
</evidence>
<comment type="caution">
    <text evidence="3">The sequence shown here is derived from an EMBL/GenBank/DDBJ whole genome shotgun (WGS) entry which is preliminary data.</text>
</comment>
<evidence type="ECO:0000259" key="2">
    <source>
        <dbReference type="PROSITE" id="PS51194"/>
    </source>
</evidence>
<organism evidence="3">
    <name type="scientific">marine sediment metagenome</name>
    <dbReference type="NCBI Taxonomy" id="412755"/>
    <lineage>
        <taxon>unclassified sequences</taxon>
        <taxon>metagenomes</taxon>
        <taxon>ecological metagenomes</taxon>
    </lineage>
</organism>
<protein>
    <recommendedName>
        <fullName evidence="2">Helicase C-terminal domain-containing protein</fullName>
    </recommendedName>
</protein>
<proteinExistence type="predicted"/>
<gene>
    <name evidence="3" type="ORF">S01H1_15249</name>
</gene>